<dbReference type="PANTHER" id="PTHR13030">
    <property type="entry name" value="NUDIX HYDROLASE"/>
    <property type="match status" value="1"/>
</dbReference>
<keyword evidence="1" id="KW-0472">Membrane</keyword>
<protein>
    <submittedName>
        <fullName evidence="2">Uncharacterized protein</fullName>
    </submittedName>
</protein>
<dbReference type="Proteomes" id="UP001217089">
    <property type="component" value="Unassembled WGS sequence"/>
</dbReference>
<evidence type="ECO:0000313" key="2">
    <source>
        <dbReference type="EMBL" id="KAJ8309652.1"/>
    </source>
</evidence>
<evidence type="ECO:0000313" key="3">
    <source>
        <dbReference type="Proteomes" id="UP001217089"/>
    </source>
</evidence>
<keyword evidence="3" id="KW-1185">Reference proteome</keyword>
<accession>A0ABQ9EWW5</accession>
<dbReference type="InterPro" id="IPR015797">
    <property type="entry name" value="NUDIX_hydrolase-like_dom_sf"/>
</dbReference>
<proteinExistence type="predicted"/>
<reference evidence="2 3" key="1">
    <citation type="submission" date="2022-12" db="EMBL/GenBank/DDBJ databases">
        <title>Chromosome-level genome of Tegillarca granosa.</title>
        <authorList>
            <person name="Kim J."/>
        </authorList>
    </citation>
    <scope>NUCLEOTIDE SEQUENCE [LARGE SCALE GENOMIC DNA]</scope>
    <source>
        <strain evidence="2">Teg-2019</strain>
        <tissue evidence="2">Adductor muscle</tissue>
    </source>
</reference>
<organism evidence="2 3">
    <name type="scientific">Tegillarca granosa</name>
    <name type="common">Malaysian cockle</name>
    <name type="synonym">Anadara granosa</name>
    <dbReference type="NCBI Taxonomy" id="220873"/>
    <lineage>
        <taxon>Eukaryota</taxon>
        <taxon>Metazoa</taxon>
        <taxon>Spiralia</taxon>
        <taxon>Lophotrochozoa</taxon>
        <taxon>Mollusca</taxon>
        <taxon>Bivalvia</taxon>
        <taxon>Autobranchia</taxon>
        <taxon>Pteriomorphia</taxon>
        <taxon>Arcoida</taxon>
        <taxon>Arcoidea</taxon>
        <taxon>Arcidae</taxon>
        <taxon>Tegillarca</taxon>
    </lineage>
</organism>
<comment type="caution">
    <text evidence="2">The sequence shown here is derived from an EMBL/GenBank/DDBJ whole genome shotgun (WGS) entry which is preliminary data.</text>
</comment>
<sequence>MYLMYTSCSDIINYKRMQISRSSIKARIFIFVAIVKVMWSLYTEERHKANKEKELVMMMIEKRKQLHVKSRIAQYPGSNIQRYPVPDEFVMWEVEYPDYRPVVYEAPEVTAKPYWADSIELVNLPISEREGKIKFNAYDSAEKVSRVSYLGPYKIVDGLPRNPNGRTGVIGRGLLGRWKRDKDNKKITQAGKFVLEFVAIQRTDNKSWALPGGKVYHFDNFTRGVSFLFDGFTRGISFLFDGFTRGKFFILMALPGGKFIILMIFTTVVSLSFDSSTSRKFIIKLFNCQGMCDPGQKVYETLKAEFSEEALGSLISDESHKAQIKKNLELMFTEGVEVGTGTHVELMFTNDVEVCHCKMCVELMFTEGVKVGHCRTYVELMFTNDVEVGHCRTCVELMFTEGVEVGHCRTYVELMFTNDVEVGHCRTCVELMFTEGVEVGHCRTYVELMFTEGVEVGHCRTYVELMFTEGVEVGQFVEHM</sequence>
<evidence type="ECO:0000256" key="1">
    <source>
        <dbReference type="SAM" id="Phobius"/>
    </source>
</evidence>
<dbReference type="SUPFAM" id="SSF55811">
    <property type="entry name" value="Nudix"/>
    <property type="match status" value="1"/>
</dbReference>
<gene>
    <name evidence="2" type="ORF">KUTeg_012796</name>
</gene>
<dbReference type="Gene3D" id="3.90.79.10">
    <property type="entry name" value="Nucleoside Triphosphate Pyrophosphohydrolase"/>
    <property type="match status" value="1"/>
</dbReference>
<feature type="transmembrane region" description="Helical" evidence="1">
    <location>
        <begin position="248"/>
        <end position="273"/>
    </location>
</feature>
<dbReference type="EMBL" id="JARBDR010000642">
    <property type="protein sequence ID" value="KAJ8309652.1"/>
    <property type="molecule type" value="Genomic_DNA"/>
</dbReference>
<dbReference type="Pfam" id="PF25969">
    <property type="entry name" value="NUDT9_N"/>
    <property type="match status" value="1"/>
</dbReference>
<name>A0ABQ9EWW5_TEGGR</name>
<keyword evidence="1" id="KW-1133">Transmembrane helix</keyword>
<dbReference type="PANTHER" id="PTHR13030:SF8">
    <property type="entry name" value="ADP-RIBOSE PYROPHOSPHATASE, MITOCHONDRIAL"/>
    <property type="match status" value="1"/>
</dbReference>
<dbReference type="InterPro" id="IPR039989">
    <property type="entry name" value="NUDT9"/>
</dbReference>
<keyword evidence="1" id="KW-0812">Transmembrane</keyword>